<accession>A0A9W9UXB9</accession>
<keyword evidence="4" id="KW-1185">Reference proteome</keyword>
<organism evidence="3 4">
    <name type="scientific">Penicillium brevicompactum</name>
    <dbReference type="NCBI Taxonomy" id="5074"/>
    <lineage>
        <taxon>Eukaryota</taxon>
        <taxon>Fungi</taxon>
        <taxon>Dikarya</taxon>
        <taxon>Ascomycota</taxon>
        <taxon>Pezizomycotina</taxon>
        <taxon>Eurotiomycetes</taxon>
        <taxon>Eurotiomycetidae</taxon>
        <taxon>Eurotiales</taxon>
        <taxon>Aspergillaceae</taxon>
        <taxon>Penicillium</taxon>
    </lineage>
</organism>
<reference evidence="3" key="2">
    <citation type="journal article" date="2023" name="IMA Fungus">
        <title>Comparative genomic study of the Penicillium genus elucidates a diverse pangenome and 15 lateral gene transfer events.</title>
        <authorList>
            <person name="Petersen C."/>
            <person name="Sorensen T."/>
            <person name="Nielsen M.R."/>
            <person name="Sondergaard T.E."/>
            <person name="Sorensen J.L."/>
            <person name="Fitzpatrick D.A."/>
            <person name="Frisvad J.C."/>
            <person name="Nielsen K.L."/>
        </authorList>
    </citation>
    <scope>NUCLEOTIDE SEQUENCE</scope>
    <source>
        <strain evidence="2">IBT 35673</strain>
        <strain evidence="3">IBT 35675</strain>
    </source>
</reference>
<protein>
    <submittedName>
        <fullName evidence="3">Uncharacterized protein</fullName>
    </submittedName>
</protein>
<sequence length="81" mass="8682">MATGETGHLQTANGRTHGYAEATEPTDCVTASLADRVGVEIVAMPERANRYGKHCIEKLSQEMPWLTATQLGDQAVPLGVE</sequence>
<proteinExistence type="predicted"/>
<name>A0A9W9UXB9_PENBR</name>
<feature type="region of interest" description="Disordered" evidence="1">
    <location>
        <begin position="1"/>
        <end position="23"/>
    </location>
</feature>
<dbReference type="Proteomes" id="UP001147695">
    <property type="component" value="Unassembled WGS sequence"/>
</dbReference>
<dbReference type="EMBL" id="JAPZBQ010000004">
    <property type="protein sequence ID" value="KAJ5335605.1"/>
    <property type="molecule type" value="Genomic_DNA"/>
</dbReference>
<evidence type="ECO:0000313" key="3">
    <source>
        <dbReference type="EMBL" id="KAJ5358271.1"/>
    </source>
</evidence>
<evidence type="ECO:0000313" key="2">
    <source>
        <dbReference type="EMBL" id="KAJ5335605.1"/>
    </source>
</evidence>
<comment type="caution">
    <text evidence="3">The sequence shown here is derived from an EMBL/GenBank/DDBJ whole genome shotgun (WGS) entry which is preliminary data.</text>
</comment>
<evidence type="ECO:0000256" key="1">
    <source>
        <dbReference type="SAM" id="MobiDB-lite"/>
    </source>
</evidence>
<evidence type="ECO:0000313" key="4">
    <source>
        <dbReference type="Proteomes" id="UP001148299"/>
    </source>
</evidence>
<dbReference type="AlphaFoldDB" id="A0A9W9UXB9"/>
<dbReference type="EMBL" id="JAPZBR010000003">
    <property type="protein sequence ID" value="KAJ5358271.1"/>
    <property type="molecule type" value="Genomic_DNA"/>
</dbReference>
<reference evidence="3" key="1">
    <citation type="submission" date="2022-12" db="EMBL/GenBank/DDBJ databases">
        <authorList>
            <person name="Petersen C."/>
        </authorList>
    </citation>
    <scope>NUCLEOTIDE SEQUENCE</scope>
    <source>
        <strain evidence="2">IBT 35673</strain>
        <strain evidence="3">IBT 35675</strain>
    </source>
</reference>
<dbReference type="Proteomes" id="UP001148299">
    <property type="component" value="Unassembled WGS sequence"/>
</dbReference>
<gene>
    <name evidence="2" type="ORF">N7452_008008</name>
    <name evidence="3" type="ORF">N7541_005429</name>
</gene>